<name>A0A3N6TC73_BRACR</name>
<dbReference type="OrthoDB" id="10353419at2759"/>
<accession>A0A3N6TC73</accession>
<sequence>MFDTLCLRGLASAETRKEIAPPELITGRGTIKLPSRLVCSACTPLLLLIAID</sequence>
<protein>
    <submittedName>
        <fullName evidence="1">Uncharacterized protein</fullName>
    </submittedName>
</protein>
<proteinExistence type="predicted"/>
<dbReference type="Proteomes" id="UP000712600">
    <property type="component" value="Unassembled WGS sequence"/>
</dbReference>
<comment type="caution">
    <text evidence="1">The sequence shown here is derived from an EMBL/GenBank/DDBJ whole genome shotgun (WGS) entry which is preliminary data.</text>
</comment>
<dbReference type="AlphaFoldDB" id="A0A3N6TC73"/>
<reference evidence="1" key="1">
    <citation type="submission" date="2019-12" db="EMBL/GenBank/DDBJ databases">
        <title>Genome sequencing and annotation of Brassica cretica.</title>
        <authorList>
            <person name="Studholme D.J."/>
            <person name="Sarris P."/>
        </authorList>
    </citation>
    <scope>NUCLEOTIDE SEQUENCE</scope>
    <source>
        <strain evidence="1">PFS-109/04</strain>
        <tissue evidence="1">Leaf</tissue>
    </source>
</reference>
<evidence type="ECO:0000313" key="2">
    <source>
        <dbReference type="Proteomes" id="UP000712600"/>
    </source>
</evidence>
<gene>
    <name evidence="1" type="ORF">F2Q69_00036010</name>
</gene>
<organism evidence="1 2">
    <name type="scientific">Brassica cretica</name>
    <name type="common">Mustard</name>
    <dbReference type="NCBI Taxonomy" id="69181"/>
    <lineage>
        <taxon>Eukaryota</taxon>
        <taxon>Viridiplantae</taxon>
        <taxon>Streptophyta</taxon>
        <taxon>Embryophyta</taxon>
        <taxon>Tracheophyta</taxon>
        <taxon>Spermatophyta</taxon>
        <taxon>Magnoliopsida</taxon>
        <taxon>eudicotyledons</taxon>
        <taxon>Gunneridae</taxon>
        <taxon>Pentapetalae</taxon>
        <taxon>rosids</taxon>
        <taxon>malvids</taxon>
        <taxon>Brassicales</taxon>
        <taxon>Brassicaceae</taxon>
        <taxon>Brassiceae</taxon>
        <taxon>Brassica</taxon>
    </lineage>
</organism>
<dbReference type="EMBL" id="QGKX02000004">
    <property type="protein sequence ID" value="KAF3602800.1"/>
    <property type="molecule type" value="Genomic_DNA"/>
</dbReference>
<evidence type="ECO:0000313" key="1">
    <source>
        <dbReference type="EMBL" id="KAF3602800.1"/>
    </source>
</evidence>